<feature type="signal peptide" evidence="6">
    <location>
        <begin position="1"/>
        <end position="31"/>
    </location>
</feature>
<keyword evidence="4" id="KW-0961">Cell wall biogenesis/degradation</keyword>
<dbReference type="PROSITE" id="PS51257">
    <property type="entry name" value="PROKAR_LIPOPROTEIN"/>
    <property type="match status" value="1"/>
</dbReference>
<keyword evidence="6" id="KW-0732">Signal</keyword>
<dbReference type="PANTHER" id="PTHR30417:SF1">
    <property type="entry name" value="N-ACETYLMURAMOYL-L-ALANINE AMIDASE AMID"/>
    <property type="match status" value="1"/>
</dbReference>
<dbReference type="GO" id="GO:0071555">
    <property type="term" value="P:cell wall organization"/>
    <property type="evidence" value="ECO:0007669"/>
    <property type="project" value="UniProtKB-KW"/>
</dbReference>
<comment type="caution">
    <text evidence="8">The sequence shown here is derived from an EMBL/GenBank/DDBJ whole genome shotgun (WGS) entry which is preliminary data.</text>
</comment>
<keyword evidence="3" id="KW-0378">Hydrolase</keyword>
<evidence type="ECO:0000256" key="3">
    <source>
        <dbReference type="ARBA" id="ARBA00022801"/>
    </source>
</evidence>
<dbReference type="Pfam" id="PF01510">
    <property type="entry name" value="Amidase_2"/>
    <property type="match status" value="1"/>
</dbReference>
<evidence type="ECO:0000256" key="2">
    <source>
        <dbReference type="ARBA" id="ARBA00011901"/>
    </source>
</evidence>
<feature type="compositionally biased region" description="Polar residues" evidence="5">
    <location>
        <begin position="58"/>
        <end position="67"/>
    </location>
</feature>
<dbReference type="EC" id="3.5.1.28" evidence="2"/>
<dbReference type="InterPro" id="IPR051206">
    <property type="entry name" value="NAMLAA_amidase_2"/>
</dbReference>
<proteinExistence type="predicted"/>
<reference evidence="8" key="1">
    <citation type="submission" date="2023-07" db="EMBL/GenBank/DDBJ databases">
        <title>Between Cages and Wild: Unraveling the Impact of Captivity on Animal Microbiomes and Antimicrobial Resistance.</title>
        <authorList>
            <person name="Schmartz G.P."/>
            <person name="Rehner J."/>
            <person name="Schuff M.J."/>
            <person name="Becker S.L."/>
            <person name="Kravczyk M."/>
            <person name="Gurevich A."/>
            <person name="Francke R."/>
            <person name="Mueller R."/>
            <person name="Keller V."/>
            <person name="Keller A."/>
        </authorList>
    </citation>
    <scope>NUCLEOTIDE SEQUENCE</scope>
    <source>
        <strain evidence="8">S12M_St_49</strain>
    </source>
</reference>
<dbReference type="Gene3D" id="3.40.80.10">
    <property type="entry name" value="Peptidoglycan recognition protein-like"/>
    <property type="match status" value="1"/>
</dbReference>
<feature type="chain" id="PRO_5041303567" description="N-acetylmuramoyl-L-alanine amidase" evidence="6">
    <location>
        <begin position="32"/>
        <end position="257"/>
    </location>
</feature>
<keyword evidence="9" id="KW-1185">Reference proteome</keyword>
<protein>
    <recommendedName>
        <fullName evidence="2">N-acetylmuramoyl-L-alanine amidase</fullName>
        <ecNumber evidence="2">3.5.1.28</ecNumber>
    </recommendedName>
</protein>
<evidence type="ECO:0000259" key="7">
    <source>
        <dbReference type="SMART" id="SM00644"/>
    </source>
</evidence>
<dbReference type="InterPro" id="IPR002502">
    <property type="entry name" value="Amidase_domain"/>
</dbReference>
<evidence type="ECO:0000256" key="1">
    <source>
        <dbReference type="ARBA" id="ARBA00001561"/>
    </source>
</evidence>
<sequence>MRSTLTKLALPALLAMLLVPGLFGCSSNTEATETQQLDGVIKEQEYTPSAESDGGQKGETSAKSTQDAEALKAKLDLTEDYRDSFVHGEKPASAQKYIVLHDTEGNGDAESVINMWDGNGNLVAAHFIVNKDGSIWQCVPLDKIAHHSGYGDTGHNELFGTEDESRDDKLGAVPIGDSFADYGMNSYSIGIEMVHVGGSGDYPEAQLEALDDLIAYIDAYYGFESEITDHKAWRSGNSDTSAEFASYLANYQSTRHH</sequence>
<dbReference type="CDD" id="cd06583">
    <property type="entry name" value="PGRP"/>
    <property type="match status" value="1"/>
</dbReference>
<evidence type="ECO:0000313" key="8">
    <source>
        <dbReference type="EMBL" id="MDO4842659.1"/>
    </source>
</evidence>
<accession>A0AA43RJM3</accession>
<dbReference type="GO" id="GO:0009253">
    <property type="term" value="P:peptidoglycan catabolic process"/>
    <property type="evidence" value="ECO:0007669"/>
    <property type="project" value="InterPro"/>
</dbReference>
<feature type="region of interest" description="Disordered" evidence="5">
    <location>
        <begin position="45"/>
        <end position="68"/>
    </location>
</feature>
<evidence type="ECO:0000256" key="6">
    <source>
        <dbReference type="SAM" id="SignalP"/>
    </source>
</evidence>
<dbReference type="PANTHER" id="PTHR30417">
    <property type="entry name" value="N-ACETYLMURAMOYL-L-ALANINE AMIDASE AMID"/>
    <property type="match status" value="1"/>
</dbReference>
<dbReference type="AlphaFoldDB" id="A0AA43RJM3"/>
<dbReference type="GO" id="GO:0009254">
    <property type="term" value="P:peptidoglycan turnover"/>
    <property type="evidence" value="ECO:0007669"/>
    <property type="project" value="TreeGrafter"/>
</dbReference>
<evidence type="ECO:0000256" key="4">
    <source>
        <dbReference type="ARBA" id="ARBA00023316"/>
    </source>
</evidence>
<dbReference type="SUPFAM" id="SSF55846">
    <property type="entry name" value="N-acetylmuramoyl-L-alanine amidase-like"/>
    <property type="match status" value="1"/>
</dbReference>
<dbReference type="GO" id="GO:0008745">
    <property type="term" value="F:N-acetylmuramoyl-L-alanine amidase activity"/>
    <property type="evidence" value="ECO:0007669"/>
    <property type="project" value="UniProtKB-EC"/>
</dbReference>
<name>A0AA43RJM3_9ACTN</name>
<dbReference type="InterPro" id="IPR036505">
    <property type="entry name" value="Amidase/PGRP_sf"/>
</dbReference>
<dbReference type="Proteomes" id="UP001168575">
    <property type="component" value="Unassembled WGS sequence"/>
</dbReference>
<evidence type="ECO:0000256" key="5">
    <source>
        <dbReference type="SAM" id="MobiDB-lite"/>
    </source>
</evidence>
<evidence type="ECO:0000313" key="9">
    <source>
        <dbReference type="Proteomes" id="UP001168575"/>
    </source>
</evidence>
<dbReference type="EMBL" id="JAUMVS010000251">
    <property type="protein sequence ID" value="MDO4842659.1"/>
    <property type="molecule type" value="Genomic_DNA"/>
</dbReference>
<feature type="domain" description="N-acetylmuramoyl-L-alanine amidase" evidence="7">
    <location>
        <begin position="84"/>
        <end position="241"/>
    </location>
</feature>
<comment type="catalytic activity">
    <reaction evidence="1">
        <text>Hydrolyzes the link between N-acetylmuramoyl residues and L-amino acid residues in certain cell-wall glycopeptides.</text>
        <dbReference type="EC" id="3.5.1.28"/>
    </reaction>
</comment>
<gene>
    <name evidence="8" type="ORF">Q3982_08305</name>
</gene>
<dbReference type="SMART" id="SM00644">
    <property type="entry name" value="Ami_2"/>
    <property type="match status" value="1"/>
</dbReference>
<organism evidence="8 9">
    <name type="scientific">Phoenicibacter congonensis</name>
    <dbReference type="NCBI Taxonomy" id="1944646"/>
    <lineage>
        <taxon>Bacteria</taxon>
        <taxon>Bacillati</taxon>
        <taxon>Actinomycetota</taxon>
        <taxon>Coriobacteriia</taxon>
        <taxon>Eggerthellales</taxon>
        <taxon>Eggerthellaceae</taxon>
        <taxon>Phoenicibacter</taxon>
    </lineage>
</organism>